<keyword evidence="3" id="KW-1185">Reference proteome</keyword>
<evidence type="ECO:0000256" key="1">
    <source>
        <dbReference type="SAM" id="MobiDB-lite"/>
    </source>
</evidence>
<comment type="caution">
    <text evidence="2">The sequence shown here is derived from an EMBL/GenBank/DDBJ whole genome shotgun (WGS) entry which is preliminary data.</text>
</comment>
<proteinExistence type="predicted"/>
<feature type="region of interest" description="Disordered" evidence="1">
    <location>
        <begin position="1"/>
        <end position="67"/>
    </location>
</feature>
<sequence>MADAGIHDAPQHQIDQHHQHHRDEVERLTRILQAGEIGDRVRPNSDTPPGIGTEVMPLAPPVIGIGG</sequence>
<dbReference type="RefSeq" id="WP_155065557.1">
    <property type="nucleotide sequence ID" value="NZ_WMIF01000027.1"/>
</dbReference>
<dbReference type="Proteomes" id="UP000442533">
    <property type="component" value="Unassembled WGS sequence"/>
</dbReference>
<name>A0A844HAS2_9RHOB</name>
<reference evidence="2 3" key="1">
    <citation type="submission" date="2019-11" db="EMBL/GenBank/DDBJ databases">
        <authorList>
            <person name="Dong K."/>
        </authorList>
    </citation>
    <scope>NUCLEOTIDE SEQUENCE [LARGE SCALE GENOMIC DNA]</scope>
    <source>
        <strain evidence="2 3">JCM 17370</strain>
    </source>
</reference>
<gene>
    <name evidence="2" type="ORF">GL279_15705</name>
</gene>
<protein>
    <submittedName>
        <fullName evidence="2">Uncharacterized protein</fullName>
    </submittedName>
</protein>
<dbReference type="EMBL" id="WMIF01000027">
    <property type="protein sequence ID" value="MTH36047.1"/>
    <property type="molecule type" value="Genomic_DNA"/>
</dbReference>
<feature type="compositionally biased region" description="Basic and acidic residues" evidence="1">
    <location>
        <begin position="1"/>
        <end position="29"/>
    </location>
</feature>
<evidence type="ECO:0000313" key="2">
    <source>
        <dbReference type="EMBL" id="MTH36047.1"/>
    </source>
</evidence>
<dbReference type="AlphaFoldDB" id="A0A844HAS2"/>
<evidence type="ECO:0000313" key="3">
    <source>
        <dbReference type="Proteomes" id="UP000442533"/>
    </source>
</evidence>
<accession>A0A844HAS2</accession>
<organism evidence="2 3">
    <name type="scientific">Paracoccus limosus</name>
    <dbReference type="NCBI Taxonomy" id="913252"/>
    <lineage>
        <taxon>Bacteria</taxon>
        <taxon>Pseudomonadati</taxon>
        <taxon>Pseudomonadota</taxon>
        <taxon>Alphaproteobacteria</taxon>
        <taxon>Rhodobacterales</taxon>
        <taxon>Paracoccaceae</taxon>
        <taxon>Paracoccus</taxon>
    </lineage>
</organism>